<evidence type="ECO:0000256" key="6">
    <source>
        <dbReference type="ARBA" id="ARBA00035104"/>
    </source>
</evidence>
<dbReference type="GO" id="GO:0005840">
    <property type="term" value="C:ribosome"/>
    <property type="evidence" value="ECO:0007669"/>
    <property type="project" value="UniProtKB-KW"/>
</dbReference>
<dbReference type="PANTHER" id="PTHR21011:SF1">
    <property type="entry name" value="SMALL RIBOSOMAL SUBUNIT PROTEIN BS6M"/>
    <property type="match status" value="1"/>
</dbReference>
<comment type="function">
    <text evidence="6 8">Binds together with bS18 to 16S ribosomal RNA.</text>
</comment>
<evidence type="ECO:0000256" key="2">
    <source>
        <dbReference type="ARBA" id="ARBA00022730"/>
    </source>
</evidence>
<keyword evidence="5 8" id="KW-0687">Ribonucleoprotein</keyword>
<reference evidence="9 10" key="1">
    <citation type="submission" date="2015-09" db="EMBL/GenBank/DDBJ databases">
        <authorList>
            <consortium name="Pathogen Informatics"/>
        </authorList>
    </citation>
    <scope>NUCLEOTIDE SEQUENCE [LARGE SCALE GENOMIC DNA]</scope>
    <source>
        <strain evidence="9 10">2789STDY5834855</strain>
    </source>
</reference>
<accession>A0A174HLC9</accession>
<dbReference type="InterPro" id="IPR020814">
    <property type="entry name" value="Ribosomal_S6_plastid/chlpt"/>
</dbReference>
<dbReference type="EMBL" id="CYZV01000046">
    <property type="protein sequence ID" value="CUO74107.1"/>
    <property type="molecule type" value="Genomic_DNA"/>
</dbReference>
<dbReference type="InterPro" id="IPR000529">
    <property type="entry name" value="Ribosomal_bS6"/>
</dbReference>
<evidence type="ECO:0000313" key="10">
    <source>
        <dbReference type="Proteomes" id="UP000095558"/>
    </source>
</evidence>
<evidence type="ECO:0000313" key="9">
    <source>
        <dbReference type="EMBL" id="CUO74107.1"/>
    </source>
</evidence>
<comment type="similarity">
    <text evidence="1 8">Belongs to the bacterial ribosomal protein bS6 family.</text>
</comment>
<dbReference type="GO" id="GO:1990904">
    <property type="term" value="C:ribonucleoprotein complex"/>
    <property type="evidence" value="ECO:0007669"/>
    <property type="project" value="UniProtKB-KW"/>
</dbReference>
<dbReference type="PANTHER" id="PTHR21011">
    <property type="entry name" value="MITOCHONDRIAL 28S RIBOSOMAL PROTEIN S6"/>
    <property type="match status" value="1"/>
</dbReference>
<dbReference type="GO" id="GO:0005737">
    <property type="term" value="C:cytoplasm"/>
    <property type="evidence" value="ECO:0007669"/>
    <property type="project" value="UniProtKB-ARBA"/>
</dbReference>
<dbReference type="HAMAP" id="MF_00360">
    <property type="entry name" value="Ribosomal_bS6"/>
    <property type="match status" value="1"/>
</dbReference>
<dbReference type="AlphaFoldDB" id="A0A174HLC9"/>
<organism evidence="9 10">
    <name type="scientific">Clostridium disporicum</name>
    <dbReference type="NCBI Taxonomy" id="84024"/>
    <lineage>
        <taxon>Bacteria</taxon>
        <taxon>Bacillati</taxon>
        <taxon>Bacillota</taxon>
        <taxon>Clostridia</taxon>
        <taxon>Eubacteriales</taxon>
        <taxon>Clostridiaceae</taxon>
        <taxon>Clostridium</taxon>
    </lineage>
</organism>
<keyword evidence="2 8" id="KW-0699">rRNA-binding</keyword>
<evidence type="ECO:0000256" key="3">
    <source>
        <dbReference type="ARBA" id="ARBA00022884"/>
    </source>
</evidence>
<protein>
    <recommendedName>
        <fullName evidence="7 8">Small ribosomal subunit protein bS6</fullName>
    </recommendedName>
</protein>
<sequence length="96" mass="11189">MMRKYETIFILHPSFDEEAVKANIEKFQGVIENGGGKVENVDFWGKRKLAYEINKVNEGYYTLINFEANPELPKELDRVFRITDGVIRHIIVKNEA</sequence>
<dbReference type="Pfam" id="PF01250">
    <property type="entry name" value="Ribosomal_S6"/>
    <property type="match status" value="1"/>
</dbReference>
<evidence type="ECO:0000256" key="8">
    <source>
        <dbReference type="HAMAP-Rule" id="MF_00360"/>
    </source>
</evidence>
<dbReference type="GO" id="GO:0003735">
    <property type="term" value="F:structural constituent of ribosome"/>
    <property type="evidence" value="ECO:0007669"/>
    <property type="project" value="InterPro"/>
</dbReference>
<dbReference type="CDD" id="cd00473">
    <property type="entry name" value="bS6"/>
    <property type="match status" value="1"/>
</dbReference>
<proteinExistence type="inferred from homology"/>
<dbReference type="NCBIfam" id="TIGR00166">
    <property type="entry name" value="S6"/>
    <property type="match status" value="1"/>
</dbReference>
<dbReference type="InterPro" id="IPR035980">
    <property type="entry name" value="Ribosomal_bS6_sf"/>
</dbReference>
<dbReference type="GO" id="GO:0070181">
    <property type="term" value="F:small ribosomal subunit rRNA binding"/>
    <property type="evidence" value="ECO:0007669"/>
    <property type="project" value="TreeGrafter"/>
</dbReference>
<evidence type="ECO:0000256" key="5">
    <source>
        <dbReference type="ARBA" id="ARBA00023274"/>
    </source>
</evidence>
<dbReference type="GO" id="GO:0006412">
    <property type="term" value="P:translation"/>
    <property type="evidence" value="ECO:0007669"/>
    <property type="project" value="UniProtKB-UniRule"/>
</dbReference>
<dbReference type="Gene3D" id="3.30.70.60">
    <property type="match status" value="1"/>
</dbReference>
<dbReference type="STRING" id="84024.ERS852471_02356"/>
<keyword evidence="4 8" id="KW-0689">Ribosomal protein</keyword>
<keyword evidence="3 8" id="KW-0694">RNA-binding</keyword>
<evidence type="ECO:0000256" key="1">
    <source>
        <dbReference type="ARBA" id="ARBA00009512"/>
    </source>
</evidence>
<evidence type="ECO:0000256" key="7">
    <source>
        <dbReference type="ARBA" id="ARBA00035294"/>
    </source>
</evidence>
<dbReference type="InterPro" id="IPR014717">
    <property type="entry name" value="Transl_elong_EF1B/ribsomal_bS6"/>
</dbReference>
<name>A0A174HLC9_9CLOT</name>
<dbReference type="FunFam" id="3.30.70.60:FF:000002">
    <property type="entry name" value="30S ribosomal protein S6"/>
    <property type="match status" value="1"/>
</dbReference>
<dbReference type="Proteomes" id="UP000095558">
    <property type="component" value="Unassembled WGS sequence"/>
</dbReference>
<evidence type="ECO:0000256" key="4">
    <source>
        <dbReference type="ARBA" id="ARBA00022980"/>
    </source>
</evidence>
<gene>
    <name evidence="8 9" type="primary">rpsF</name>
    <name evidence="9" type="ORF">ERS852470_03221</name>
</gene>
<dbReference type="SUPFAM" id="SSF54995">
    <property type="entry name" value="Ribosomal protein S6"/>
    <property type="match status" value="1"/>
</dbReference>